<sequence length="72" mass="7891">MHHQQLTTAALARLHQNQVALGEAVWQLARWIEQRGSTEVAQGVQAQLQLLALNSAAINQALGELLDSHLQT</sequence>
<accession>A0ABT4XDU5</accession>
<keyword evidence="2" id="KW-1185">Reference proteome</keyword>
<evidence type="ECO:0000313" key="1">
    <source>
        <dbReference type="EMBL" id="MDA7086364.1"/>
    </source>
</evidence>
<organism evidence="1 2">
    <name type="scientific">Pseudomonas aestuarii</name>
    <dbReference type="NCBI Taxonomy" id="3018340"/>
    <lineage>
        <taxon>Bacteria</taxon>
        <taxon>Pseudomonadati</taxon>
        <taxon>Pseudomonadota</taxon>
        <taxon>Gammaproteobacteria</taxon>
        <taxon>Pseudomonadales</taxon>
        <taxon>Pseudomonadaceae</taxon>
        <taxon>Pseudomonas</taxon>
    </lineage>
</organism>
<dbReference type="RefSeq" id="WP_271347275.1">
    <property type="nucleotide sequence ID" value="NZ_JAQJZJ010000003.1"/>
</dbReference>
<protein>
    <submittedName>
        <fullName evidence="1">Uncharacterized protein</fullName>
    </submittedName>
</protein>
<name>A0ABT4XDU5_9PSED</name>
<proteinExistence type="predicted"/>
<dbReference type="EMBL" id="JAQJZJ010000003">
    <property type="protein sequence ID" value="MDA7086364.1"/>
    <property type="molecule type" value="Genomic_DNA"/>
</dbReference>
<dbReference type="Proteomes" id="UP001212042">
    <property type="component" value="Unassembled WGS sequence"/>
</dbReference>
<evidence type="ECO:0000313" key="2">
    <source>
        <dbReference type="Proteomes" id="UP001212042"/>
    </source>
</evidence>
<gene>
    <name evidence="1" type="ORF">PH586_08225</name>
</gene>
<reference evidence="1 2" key="1">
    <citation type="submission" date="2023-01" db="EMBL/GenBank/DDBJ databases">
        <title>Pseudomonas SA3-5T sp. nov., isolated from tidal flat sediment.</title>
        <authorList>
            <person name="Kim H.S."/>
            <person name="Kim J.-S."/>
            <person name="Suh M.K."/>
            <person name="Eom M.K."/>
            <person name="Lee J.-S."/>
        </authorList>
    </citation>
    <scope>NUCLEOTIDE SEQUENCE [LARGE SCALE GENOMIC DNA]</scope>
    <source>
        <strain evidence="1 2">SA3-5</strain>
    </source>
</reference>
<comment type="caution">
    <text evidence="1">The sequence shown here is derived from an EMBL/GenBank/DDBJ whole genome shotgun (WGS) entry which is preliminary data.</text>
</comment>